<dbReference type="Proteomes" id="UP000606172">
    <property type="component" value="Unassembled WGS sequence"/>
</dbReference>
<evidence type="ECO:0000313" key="2">
    <source>
        <dbReference type="EMBL" id="GII94844.1"/>
    </source>
</evidence>
<organism evidence="2 3">
    <name type="scientific">Sinosporangium siamense</name>
    <dbReference type="NCBI Taxonomy" id="1367973"/>
    <lineage>
        <taxon>Bacteria</taxon>
        <taxon>Bacillati</taxon>
        <taxon>Actinomycetota</taxon>
        <taxon>Actinomycetes</taxon>
        <taxon>Streptosporangiales</taxon>
        <taxon>Streptosporangiaceae</taxon>
        <taxon>Sinosporangium</taxon>
    </lineage>
</organism>
<dbReference type="PANTHER" id="PTHR34219">
    <property type="entry name" value="IRON-REGULATED INNER MEMBRANE PROTEIN-RELATED"/>
    <property type="match status" value="1"/>
</dbReference>
<keyword evidence="1" id="KW-1133">Transmembrane helix</keyword>
<proteinExistence type="predicted"/>
<name>A0A919RLX3_9ACTN</name>
<comment type="caution">
    <text evidence="2">The sequence shown here is derived from an EMBL/GenBank/DDBJ whole genome shotgun (WGS) entry which is preliminary data.</text>
</comment>
<keyword evidence="1" id="KW-0472">Membrane</keyword>
<reference evidence="2" key="1">
    <citation type="submission" date="2021-01" db="EMBL/GenBank/DDBJ databases">
        <title>Whole genome shotgun sequence of Sinosporangium siamense NBRC 109515.</title>
        <authorList>
            <person name="Komaki H."/>
            <person name="Tamura T."/>
        </authorList>
    </citation>
    <scope>NUCLEOTIDE SEQUENCE</scope>
    <source>
        <strain evidence="2">NBRC 109515</strain>
    </source>
</reference>
<feature type="transmembrane region" description="Helical" evidence="1">
    <location>
        <begin position="34"/>
        <end position="56"/>
    </location>
</feature>
<feature type="transmembrane region" description="Helical" evidence="1">
    <location>
        <begin position="442"/>
        <end position="460"/>
    </location>
</feature>
<gene>
    <name evidence="2" type="ORF">Ssi02_50750</name>
</gene>
<keyword evidence="1" id="KW-0812">Transmembrane</keyword>
<feature type="transmembrane region" description="Helical" evidence="1">
    <location>
        <begin position="376"/>
        <end position="396"/>
    </location>
</feature>
<evidence type="ECO:0000313" key="3">
    <source>
        <dbReference type="Proteomes" id="UP000606172"/>
    </source>
</evidence>
<keyword evidence="3" id="KW-1185">Reference proteome</keyword>
<protein>
    <submittedName>
        <fullName evidence="2">Peptidase</fullName>
    </submittedName>
</protein>
<dbReference type="EMBL" id="BOOW01000031">
    <property type="protein sequence ID" value="GII94844.1"/>
    <property type="molecule type" value="Genomic_DNA"/>
</dbReference>
<feature type="transmembrane region" description="Helical" evidence="1">
    <location>
        <begin position="417"/>
        <end position="436"/>
    </location>
</feature>
<feature type="transmembrane region" description="Helical" evidence="1">
    <location>
        <begin position="222"/>
        <end position="240"/>
    </location>
</feature>
<dbReference type="RefSeq" id="WP_204029732.1">
    <property type="nucleotide sequence ID" value="NZ_BOOW01000031.1"/>
</dbReference>
<evidence type="ECO:0000256" key="1">
    <source>
        <dbReference type="SAM" id="Phobius"/>
    </source>
</evidence>
<dbReference type="AlphaFoldDB" id="A0A919RLX3"/>
<dbReference type="Pfam" id="PF03929">
    <property type="entry name" value="PepSY_TM"/>
    <property type="match status" value="1"/>
</dbReference>
<sequence>MSSPVTTEPLSDETPPPRPSTWAALRPLLLRLHFYAGVLVAPFLLVAAVTGLLYAASFELEKIIHRHELSVPASDTTVPLSQQVAAAQATRPGEPVVLVRPAAEPGATTQVLFDTPDGDSSTRLAVFVNPHTAEVRGTLESYGSSGALPVRTWISVLHRHLHLGEVGRIYSELAASWLWVVAAGGVVLWLSRRRAKRKVRALLLPERGVAGRRRVLSWHGSVGVWAVLGLLFLSATGLTWSKYAGDHFDQVRQALGWTTPSLAVAGGHSDHGGGGGDHAAHGGPADVAVFDRVTETARSGGLSGPLEIGAPREHGSPYLVKEIDKVWPTRMDQMAVAENGTVAGTLRFDDFPLIAKLSTWGINTHMGVMFGLVNQILLGVLAIGLVVLIVLGYRMWWQRRPTRERGWSFGRPYPRGGWRAVPWPALGVLVVVTAGVGYALPLLGVSLVAFLALDVILGRVRRKDT</sequence>
<dbReference type="PANTHER" id="PTHR34219:SF1">
    <property type="entry name" value="PEPSY DOMAIN-CONTAINING PROTEIN"/>
    <property type="match status" value="1"/>
</dbReference>
<feature type="transmembrane region" description="Helical" evidence="1">
    <location>
        <begin position="169"/>
        <end position="190"/>
    </location>
</feature>
<dbReference type="InterPro" id="IPR005625">
    <property type="entry name" value="PepSY-ass_TM"/>
</dbReference>
<accession>A0A919RLX3</accession>